<dbReference type="EMBL" id="VOAJ01002672">
    <property type="protein sequence ID" value="KAF0881728.1"/>
    <property type="molecule type" value="Genomic_DNA"/>
</dbReference>
<dbReference type="Proteomes" id="UP000475037">
    <property type="component" value="Unassembled WGS sequence"/>
</dbReference>
<reference evidence="1 2" key="1">
    <citation type="submission" date="2019-11" db="EMBL/GenBank/DDBJ databases">
        <authorList>
            <person name="Yang C."/>
            <person name="Li F."/>
        </authorList>
    </citation>
    <scope>NUCLEOTIDE SEQUENCE [LARGE SCALE GENOMIC DNA]</scope>
    <source>
        <strain evidence="1">KB4526</strain>
        <tissue evidence="1">Muscle</tissue>
    </source>
</reference>
<evidence type="ECO:0000313" key="1">
    <source>
        <dbReference type="EMBL" id="KAF0881728.1"/>
    </source>
</evidence>
<organism evidence="1 2">
    <name type="scientific">Crocuta crocuta</name>
    <name type="common">Spotted hyena</name>
    <dbReference type="NCBI Taxonomy" id="9678"/>
    <lineage>
        <taxon>Eukaryota</taxon>
        <taxon>Metazoa</taxon>
        <taxon>Chordata</taxon>
        <taxon>Craniata</taxon>
        <taxon>Vertebrata</taxon>
        <taxon>Euteleostomi</taxon>
        <taxon>Mammalia</taxon>
        <taxon>Eutheria</taxon>
        <taxon>Laurasiatheria</taxon>
        <taxon>Carnivora</taxon>
        <taxon>Feliformia</taxon>
        <taxon>Hyaenidae</taxon>
        <taxon>Crocuta</taxon>
    </lineage>
</organism>
<sequence length="107" mass="12322">RCTISLVIRKMQIKPTKRYHFTPIRLENIKPSDNANCWQELTHGWGREGGCKSEQPFGGATWQFLVEIKIRISLHLEILLLSIYLENSCICAPGDVYKTWKQSTCPS</sequence>
<feature type="non-terminal residue" evidence="1">
    <location>
        <position position="107"/>
    </location>
</feature>
<protein>
    <submittedName>
        <fullName evidence="1">LORF2 protein</fullName>
    </submittedName>
</protein>
<dbReference type="AlphaFoldDB" id="A0A6G1B0Y8"/>
<gene>
    <name evidence="1" type="ORF">FOF47_R03753</name>
</gene>
<name>A0A6G1B0Y8_CROCR</name>
<proteinExistence type="predicted"/>
<comment type="caution">
    <text evidence="1">The sequence shown here is derived from an EMBL/GenBank/DDBJ whole genome shotgun (WGS) entry which is preliminary data.</text>
</comment>
<keyword evidence="2" id="KW-1185">Reference proteome</keyword>
<accession>A0A6G1B0Y8</accession>
<feature type="non-terminal residue" evidence="1">
    <location>
        <position position="1"/>
    </location>
</feature>
<evidence type="ECO:0000313" key="2">
    <source>
        <dbReference type="Proteomes" id="UP000475037"/>
    </source>
</evidence>